<dbReference type="InterPro" id="IPR001910">
    <property type="entry name" value="Inosine/uridine_hydrolase_dom"/>
</dbReference>
<accession>A0ABV6RZL3</accession>
<dbReference type="Gene3D" id="3.90.245.10">
    <property type="entry name" value="Ribonucleoside hydrolase-like"/>
    <property type="match status" value="1"/>
</dbReference>
<gene>
    <name evidence="4" type="ORF">ACFFGH_31735</name>
</gene>
<evidence type="ECO:0000256" key="1">
    <source>
        <dbReference type="ARBA" id="ARBA00022801"/>
    </source>
</evidence>
<keyword evidence="5" id="KW-1185">Reference proteome</keyword>
<dbReference type="PANTHER" id="PTHR12304:SF4">
    <property type="entry name" value="URIDINE NUCLEOSIDASE"/>
    <property type="match status" value="1"/>
</dbReference>
<evidence type="ECO:0000259" key="3">
    <source>
        <dbReference type="Pfam" id="PF01156"/>
    </source>
</evidence>
<sequence length="322" mass="33898">MGDVTPTRIILDTDLAMGVPGSDIDDGFALALALAEPAIQLELVTTVNGNADVESGSLLSGELLERLGFPDVPVVQGAAAPLVFPDKRRGAPDHIRERFGHRLPRPGYAAAELAARAAAEPGEVTIVAIGPLTNLAAALSLDPDFATNVREIVVMGGIYLGHTNRAGMPGEFNFWVDPEAADAVLRSGARIRLVGLDVTLQVQLTRRDAEELRAGESTFGSFAGEYTLGWIEHLARTNPGDPQAAESCAMHDPLAVAAVVRPELLTWRDAHVAVVTGPGIARGVAVADFLVTDTAPSPNVSVAVDVDVDAFRSYFLARISSI</sequence>
<dbReference type="InterPro" id="IPR036452">
    <property type="entry name" value="Ribo_hydro-like"/>
</dbReference>
<protein>
    <submittedName>
        <fullName evidence="4">Nucleoside hydrolase</fullName>
    </submittedName>
</protein>
<dbReference type="SUPFAM" id="SSF53590">
    <property type="entry name" value="Nucleoside hydrolase"/>
    <property type="match status" value="1"/>
</dbReference>
<dbReference type="EMBL" id="JBHLTG010000013">
    <property type="protein sequence ID" value="MFC0682425.1"/>
    <property type="molecule type" value="Genomic_DNA"/>
</dbReference>
<proteinExistence type="predicted"/>
<dbReference type="Proteomes" id="UP001589896">
    <property type="component" value="Unassembled WGS sequence"/>
</dbReference>
<feature type="domain" description="Inosine/uridine-preferring nucleoside hydrolase" evidence="3">
    <location>
        <begin position="9"/>
        <end position="312"/>
    </location>
</feature>
<reference evidence="4 5" key="1">
    <citation type="submission" date="2024-09" db="EMBL/GenBank/DDBJ databases">
        <authorList>
            <person name="Sun Q."/>
            <person name="Mori K."/>
        </authorList>
    </citation>
    <scope>NUCLEOTIDE SEQUENCE [LARGE SCALE GENOMIC DNA]</scope>
    <source>
        <strain evidence="4 5">KCTC 23076</strain>
    </source>
</reference>
<comment type="caution">
    <text evidence="4">The sequence shown here is derived from an EMBL/GenBank/DDBJ whole genome shotgun (WGS) entry which is preliminary data.</text>
</comment>
<keyword evidence="2" id="KW-0326">Glycosidase</keyword>
<organism evidence="4 5">
    <name type="scientific">Lysobacter korlensis</name>
    <dbReference type="NCBI Taxonomy" id="553636"/>
    <lineage>
        <taxon>Bacteria</taxon>
        <taxon>Pseudomonadati</taxon>
        <taxon>Pseudomonadota</taxon>
        <taxon>Gammaproteobacteria</taxon>
        <taxon>Lysobacterales</taxon>
        <taxon>Lysobacteraceae</taxon>
        <taxon>Lysobacter</taxon>
    </lineage>
</organism>
<name>A0ABV6RZL3_9GAMM</name>
<evidence type="ECO:0000313" key="5">
    <source>
        <dbReference type="Proteomes" id="UP001589896"/>
    </source>
</evidence>
<keyword evidence="1 4" id="KW-0378">Hydrolase</keyword>
<dbReference type="Pfam" id="PF01156">
    <property type="entry name" value="IU_nuc_hydro"/>
    <property type="match status" value="1"/>
</dbReference>
<evidence type="ECO:0000313" key="4">
    <source>
        <dbReference type="EMBL" id="MFC0682425.1"/>
    </source>
</evidence>
<dbReference type="InterPro" id="IPR023186">
    <property type="entry name" value="IUNH"/>
</dbReference>
<dbReference type="GO" id="GO:0016787">
    <property type="term" value="F:hydrolase activity"/>
    <property type="evidence" value="ECO:0007669"/>
    <property type="project" value="UniProtKB-KW"/>
</dbReference>
<dbReference type="PANTHER" id="PTHR12304">
    <property type="entry name" value="INOSINE-URIDINE PREFERRING NUCLEOSIDE HYDROLASE"/>
    <property type="match status" value="1"/>
</dbReference>
<dbReference type="RefSeq" id="WP_386676432.1">
    <property type="nucleotide sequence ID" value="NZ_JBHLTG010000013.1"/>
</dbReference>
<evidence type="ECO:0000256" key="2">
    <source>
        <dbReference type="ARBA" id="ARBA00023295"/>
    </source>
</evidence>